<gene>
    <name evidence="2" type="ORF">Ocin01_13078</name>
</gene>
<name>A0A1D2MKN7_ORCCI</name>
<feature type="chain" id="PRO_5008904193" description="F-box domain-containing protein" evidence="1">
    <location>
        <begin position="22"/>
        <end position="568"/>
    </location>
</feature>
<dbReference type="InterPro" id="IPR036047">
    <property type="entry name" value="F-box-like_dom_sf"/>
</dbReference>
<keyword evidence="3" id="KW-1185">Reference proteome</keyword>
<keyword evidence="1" id="KW-0732">Signal</keyword>
<sequence length="568" mass="66524">MCTHLCISMFMFCCLQRNSLFALSKSSLFICSFWVITTEKVKMGDGGNAFLKRHPLEIFPTEVWGIIFEKLKDPKDLASCSRASLTWNDILVEGKTTFLFPEVMSVIAAKKNISPFNFVANHPKCDIRNLRLVCLTWRAAIDNYVQCHPCHFQLEEPSPINDVNEDHHRFKVKSAVIFSTPESLDSFQRGLISYRGGNPFLSRHVILSDTNPDNIHNTNRMWAGFKNLLFLWGPQILYFEVIIHSEHYFFQIYQNIQESLCMMPNLRVLKLKPIEAMVRRELEVDWMRQLTETSPIPRLEHLEVFCARLIPTPMMNEALKNFPNIRCLLMEKEFGIRHEYYDYDAENLSLPKLRELVIPLVTANDLRTFERVTWPLETLKFVIYCKEAQTFPPNDVDEWLDITNILLCVSYTNPFGSTLKNLTLKLDGQNPWKAPMVRCSNVELNILHLQKLYIQMKSVQLENIEFVRNFNELKHLSIVMDSYQVGSCSTPESFFQSQREGEGNAELKFFSFMEHMNMYDSNVWELLPTLESLVFKLRPNVRLNTEFIKFRFKREEYNAKQSCSLFQK</sequence>
<accession>A0A1D2MKN7</accession>
<evidence type="ECO:0000256" key="1">
    <source>
        <dbReference type="SAM" id="SignalP"/>
    </source>
</evidence>
<evidence type="ECO:0000313" key="2">
    <source>
        <dbReference type="EMBL" id="ODM93599.1"/>
    </source>
</evidence>
<feature type="signal peptide" evidence="1">
    <location>
        <begin position="1"/>
        <end position="21"/>
    </location>
</feature>
<dbReference type="SUPFAM" id="SSF81383">
    <property type="entry name" value="F-box domain"/>
    <property type="match status" value="1"/>
</dbReference>
<dbReference type="CDD" id="cd09917">
    <property type="entry name" value="F-box_SF"/>
    <property type="match status" value="1"/>
</dbReference>
<dbReference type="EMBL" id="LJIJ01000946">
    <property type="protein sequence ID" value="ODM93599.1"/>
    <property type="molecule type" value="Genomic_DNA"/>
</dbReference>
<dbReference type="Proteomes" id="UP000094527">
    <property type="component" value="Unassembled WGS sequence"/>
</dbReference>
<evidence type="ECO:0008006" key="4">
    <source>
        <dbReference type="Google" id="ProtNLM"/>
    </source>
</evidence>
<proteinExistence type="predicted"/>
<evidence type="ECO:0000313" key="3">
    <source>
        <dbReference type="Proteomes" id="UP000094527"/>
    </source>
</evidence>
<organism evidence="2 3">
    <name type="scientific">Orchesella cincta</name>
    <name type="common">Springtail</name>
    <name type="synonym">Podura cincta</name>
    <dbReference type="NCBI Taxonomy" id="48709"/>
    <lineage>
        <taxon>Eukaryota</taxon>
        <taxon>Metazoa</taxon>
        <taxon>Ecdysozoa</taxon>
        <taxon>Arthropoda</taxon>
        <taxon>Hexapoda</taxon>
        <taxon>Collembola</taxon>
        <taxon>Entomobryomorpha</taxon>
        <taxon>Entomobryoidea</taxon>
        <taxon>Orchesellidae</taxon>
        <taxon>Orchesellinae</taxon>
        <taxon>Orchesella</taxon>
    </lineage>
</organism>
<dbReference type="AlphaFoldDB" id="A0A1D2MKN7"/>
<protein>
    <recommendedName>
        <fullName evidence="4">F-box domain-containing protein</fullName>
    </recommendedName>
</protein>
<reference evidence="2 3" key="1">
    <citation type="journal article" date="2016" name="Genome Biol. Evol.">
        <title>Gene Family Evolution Reflects Adaptation to Soil Environmental Stressors in the Genome of the Collembolan Orchesella cincta.</title>
        <authorList>
            <person name="Faddeeva-Vakhrusheva A."/>
            <person name="Derks M.F."/>
            <person name="Anvar S.Y."/>
            <person name="Agamennone V."/>
            <person name="Suring W."/>
            <person name="Smit S."/>
            <person name="van Straalen N.M."/>
            <person name="Roelofs D."/>
        </authorList>
    </citation>
    <scope>NUCLEOTIDE SEQUENCE [LARGE SCALE GENOMIC DNA]</scope>
    <source>
        <tissue evidence="2">Mixed pool</tissue>
    </source>
</reference>
<comment type="caution">
    <text evidence="2">The sequence shown here is derived from an EMBL/GenBank/DDBJ whole genome shotgun (WGS) entry which is preliminary data.</text>
</comment>